<keyword evidence="5 7" id="KW-0472">Membrane</keyword>
<evidence type="ECO:0000256" key="1">
    <source>
        <dbReference type="ARBA" id="ARBA00004651"/>
    </source>
</evidence>
<keyword evidence="2" id="KW-1003">Cell membrane</keyword>
<evidence type="ECO:0000313" key="9">
    <source>
        <dbReference type="EMBL" id="KAF6220067.1"/>
    </source>
</evidence>
<organism evidence="9 10">
    <name type="scientific">Letharia lupina</name>
    <dbReference type="NCBI Taxonomy" id="560253"/>
    <lineage>
        <taxon>Eukaryota</taxon>
        <taxon>Fungi</taxon>
        <taxon>Dikarya</taxon>
        <taxon>Ascomycota</taxon>
        <taxon>Pezizomycotina</taxon>
        <taxon>Lecanoromycetes</taxon>
        <taxon>OSLEUM clade</taxon>
        <taxon>Lecanoromycetidae</taxon>
        <taxon>Lecanorales</taxon>
        <taxon>Lecanorineae</taxon>
        <taxon>Parmeliaceae</taxon>
        <taxon>Letharia</taxon>
    </lineage>
</organism>
<dbReference type="PANTHER" id="PTHR34187">
    <property type="entry name" value="FGR18P"/>
    <property type="match status" value="1"/>
</dbReference>
<evidence type="ECO:0000256" key="2">
    <source>
        <dbReference type="ARBA" id="ARBA00022475"/>
    </source>
</evidence>
<comment type="caution">
    <text evidence="9">The sequence shown here is derived from an EMBL/GenBank/DDBJ whole genome shotgun (WGS) entry which is preliminary data.</text>
</comment>
<accession>A0A8H6CAR7</accession>
<feature type="region of interest" description="Disordered" evidence="6">
    <location>
        <begin position="1"/>
        <end position="69"/>
    </location>
</feature>
<feature type="transmembrane region" description="Helical" evidence="7">
    <location>
        <begin position="108"/>
        <end position="130"/>
    </location>
</feature>
<protein>
    <recommendedName>
        <fullName evidence="8">DUF202 domain-containing protein</fullName>
    </recommendedName>
</protein>
<keyword evidence="4 7" id="KW-1133">Transmembrane helix</keyword>
<sequence>MAGWTRAPFRRKHSEERAGNEISGQNQASYRLPTTIELEERVTSQVQEGRAEARPGRPRNATESPTTGIDTSHIKRLQHWWSHNVRLNLEHGAPGGDPRDYLALERTFLGWFRTSVALVSLGVVITQLFVLKDVHPRKGRTLGAILSCGGIVVVLLGCVRYLKQQRLLTQGKALSGGWHHQVLIITLLIVLITLFVVVVADS</sequence>
<dbReference type="InterPro" id="IPR052053">
    <property type="entry name" value="IM_YidH-like"/>
</dbReference>
<dbReference type="PANTHER" id="PTHR34187:SF2">
    <property type="entry name" value="DUF202 DOMAIN-CONTAINING PROTEIN"/>
    <property type="match status" value="1"/>
</dbReference>
<dbReference type="Pfam" id="PF02656">
    <property type="entry name" value="DUF202"/>
    <property type="match status" value="1"/>
</dbReference>
<dbReference type="GeneID" id="59331609"/>
<feature type="transmembrane region" description="Helical" evidence="7">
    <location>
        <begin position="182"/>
        <end position="200"/>
    </location>
</feature>
<dbReference type="InterPro" id="IPR003807">
    <property type="entry name" value="DUF202"/>
</dbReference>
<evidence type="ECO:0000256" key="5">
    <source>
        <dbReference type="ARBA" id="ARBA00023136"/>
    </source>
</evidence>
<reference evidence="9 10" key="1">
    <citation type="journal article" date="2020" name="Genomics">
        <title>Complete, high-quality genomes from long-read metagenomic sequencing of two wolf lichen thalli reveals enigmatic genome architecture.</title>
        <authorList>
            <person name="McKenzie S.K."/>
            <person name="Walston R.F."/>
            <person name="Allen J.L."/>
        </authorList>
    </citation>
    <scope>NUCLEOTIDE SEQUENCE [LARGE SCALE GENOMIC DNA]</scope>
    <source>
        <strain evidence="9">WasteWater1</strain>
    </source>
</reference>
<evidence type="ECO:0000259" key="8">
    <source>
        <dbReference type="Pfam" id="PF02656"/>
    </source>
</evidence>
<keyword evidence="3 7" id="KW-0812">Transmembrane</keyword>
<evidence type="ECO:0000256" key="6">
    <source>
        <dbReference type="SAM" id="MobiDB-lite"/>
    </source>
</evidence>
<feature type="transmembrane region" description="Helical" evidence="7">
    <location>
        <begin position="142"/>
        <end position="162"/>
    </location>
</feature>
<name>A0A8H6CAR7_9LECA</name>
<dbReference type="RefSeq" id="XP_037149502.1">
    <property type="nucleotide sequence ID" value="XM_037294121.1"/>
</dbReference>
<proteinExistence type="predicted"/>
<dbReference type="AlphaFoldDB" id="A0A8H6CAR7"/>
<evidence type="ECO:0000256" key="4">
    <source>
        <dbReference type="ARBA" id="ARBA00022989"/>
    </source>
</evidence>
<feature type="domain" description="DUF202" evidence="8">
    <location>
        <begin position="99"/>
        <end position="166"/>
    </location>
</feature>
<dbReference type="GO" id="GO:0005886">
    <property type="term" value="C:plasma membrane"/>
    <property type="evidence" value="ECO:0007669"/>
    <property type="project" value="UniProtKB-SubCell"/>
</dbReference>
<evidence type="ECO:0000256" key="7">
    <source>
        <dbReference type="SAM" id="Phobius"/>
    </source>
</evidence>
<comment type="subcellular location">
    <subcellularLocation>
        <location evidence="1">Cell membrane</location>
        <topology evidence="1">Multi-pass membrane protein</topology>
    </subcellularLocation>
</comment>
<evidence type="ECO:0000313" key="10">
    <source>
        <dbReference type="Proteomes" id="UP000593566"/>
    </source>
</evidence>
<gene>
    <name evidence="9" type="ORF">HO133_003198</name>
</gene>
<dbReference type="Proteomes" id="UP000593566">
    <property type="component" value="Unassembled WGS sequence"/>
</dbReference>
<keyword evidence="10" id="KW-1185">Reference proteome</keyword>
<evidence type="ECO:0000256" key="3">
    <source>
        <dbReference type="ARBA" id="ARBA00022692"/>
    </source>
</evidence>
<dbReference type="EMBL" id="JACCJB010000017">
    <property type="protein sequence ID" value="KAF6220067.1"/>
    <property type="molecule type" value="Genomic_DNA"/>
</dbReference>